<dbReference type="AlphaFoldDB" id="A0A8X6XPX2"/>
<dbReference type="PROSITE" id="PS51257">
    <property type="entry name" value="PROKAR_LIPOPROTEIN"/>
    <property type="match status" value="1"/>
</dbReference>
<protein>
    <submittedName>
        <fullName evidence="1">Uncharacterized protein</fullName>
    </submittedName>
</protein>
<dbReference type="Proteomes" id="UP000886998">
    <property type="component" value="Unassembled WGS sequence"/>
</dbReference>
<comment type="caution">
    <text evidence="1">The sequence shown here is derived from an EMBL/GenBank/DDBJ whole genome shotgun (WGS) entry which is preliminary data.</text>
</comment>
<gene>
    <name evidence="1" type="ORF">TNIN_479201</name>
</gene>
<proteinExistence type="predicted"/>
<name>A0A8X6XPX2_9ARAC</name>
<evidence type="ECO:0000313" key="2">
    <source>
        <dbReference type="Proteomes" id="UP000886998"/>
    </source>
</evidence>
<organism evidence="1 2">
    <name type="scientific">Trichonephila inaurata madagascariensis</name>
    <dbReference type="NCBI Taxonomy" id="2747483"/>
    <lineage>
        <taxon>Eukaryota</taxon>
        <taxon>Metazoa</taxon>
        <taxon>Ecdysozoa</taxon>
        <taxon>Arthropoda</taxon>
        <taxon>Chelicerata</taxon>
        <taxon>Arachnida</taxon>
        <taxon>Araneae</taxon>
        <taxon>Araneomorphae</taxon>
        <taxon>Entelegynae</taxon>
        <taxon>Araneoidea</taxon>
        <taxon>Nephilidae</taxon>
        <taxon>Trichonephila</taxon>
        <taxon>Trichonephila inaurata</taxon>
    </lineage>
</organism>
<sequence>MTSRADEAMLFKTTIVTVYASLVSCHESVNKAWHYWQSTEIQIPGWIPATVAVGSEGAFLRTRSPLGPVLQVLPVPDCHLGRALPPSLPSVYKRSNIVINIFRIIHRFYHPHS</sequence>
<reference evidence="1" key="1">
    <citation type="submission" date="2020-08" db="EMBL/GenBank/DDBJ databases">
        <title>Multicomponent nature underlies the extraordinary mechanical properties of spider dragline silk.</title>
        <authorList>
            <person name="Kono N."/>
            <person name="Nakamura H."/>
            <person name="Mori M."/>
            <person name="Yoshida Y."/>
            <person name="Ohtoshi R."/>
            <person name="Malay A.D."/>
            <person name="Moran D.A.P."/>
            <person name="Tomita M."/>
            <person name="Numata K."/>
            <person name="Arakawa K."/>
        </authorList>
    </citation>
    <scope>NUCLEOTIDE SEQUENCE</scope>
</reference>
<keyword evidence="2" id="KW-1185">Reference proteome</keyword>
<evidence type="ECO:0000313" key="1">
    <source>
        <dbReference type="EMBL" id="GFY56530.1"/>
    </source>
</evidence>
<accession>A0A8X6XPX2</accession>
<dbReference type="EMBL" id="BMAV01011026">
    <property type="protein sequence ID" value="GFY56530.1"/>
    <property type="molecule type" value="Genomic_DNA"/>
</dbReference>